<sequence>MSKNSLLMQIKPNSLQSSFVKAAITFAFNTRGTLGLKQIHIELSKEHMNGEEDRNKPDRRYLFILCLEYLSFQMKQINRTVEKNEMRRARQNKPKIHTTRASNSCIIKDNDNDDTKLPSRHRTEHLPHRPPKQKRYRNFQENPRIPKAKLKH</sequence>
<protein>
    <submittedName>
        <fullName evidence="1">Uncharacterized protein</fullName>
    </submittedName>
</protein>
<dbReference type="Proteomes" id="UP001060085">
    <property type="component" value="Linkage Group LG06"/>
</dbReference>
<name>A0ACC0AHI1_CATRO</name>
<gene>
    <name evidence="1" type="ORF">M9H77_28695</name>
</gene>
<evidence type="ECO:0000313" key="1">
    <source>
        <dbReference type="EMBL" id="KAI5659902.1"/>
    </source>
</evidence>
<proteinExistence type="predicted"/>
<organism evidence="1 2">
    <name type="scientific">Catharanthus roseus</name>
    <name type="common">Madagascar periwinkle</name>
    <name type="synonym">Vinca rosea</name>
    <dbReference type="NCBI Taxonomy" id="4058"/>
    <lineage>
        <taxon>Eukaryota</taxon>
        <taxon>Viridiplantae</taxon>
        <taxon>Streptophyta</taxon>
        <taxon>Embryophyta</taxon>
        <taxon>Tracheophyta</taxon>
        <taxon>Spermatophyta</taxon>
        <taxon>Magnoliopsida</taxon>
        <taxon>eudicotyledons</taxon>
        <taxon>Gunneridae</taxon>
        <taxon>Pentapetalae</taxon>
        <taxon>asterids</taxon>
        <taxon>lamiids</taxon>
        <taxon>Gentianales</taxon>
        <taxon>Apocynaceae</taxon>
        <taxon>Rauvolfioideae</taxon>
        <taxon>Vinceae</taxon>
        <taxon>Catharanthinae</taxon>
        <taxon>Catharanthus</taxon>
    </lineage>
</organism>
<keyword evidence="2" id="KW-1185">Reference proteome</keyword>
<comment type="caution">
    <text evidence="1">The sequence shown here is derived from an EMBL/GenBank/DDBJ whole genome shotgun (WGS) entry which is preliminary data.</text>
</comment>
<evidence type="ECO:0000313" key="2">
    <source>
        <dbReference type="Proteomes" id="UP001060085"/>
    </source>
</evidence>
<dbReference type="EMBL" id="CM044706">
    <property type="protein sequence ID" value="KAI5659902.1"/>
    <property type="molecule type" value="Genomic_DNA"/>
</dbReference>
<accession>A0ACC0AHI1</accession>
<reference evidence="2" key="1">
    <citation type="journal article" date="2023" name="Nat. Plants">
        <title>Single-cell RNA sequencing provides a high-resolution roadmap for understanding the multicellular compartmentation of specialized metabolism.</title>
        <authorList>
            <person name="Sun S."/>
            <person name="Shen X."/>
            <person name="Li Y."/>
            <person name="Li Y."/>
            <person name="Wang S."/>
            <person name="Li R."/>
            <person name="Zhang H."/>
            <person name="Shen G."/>
            <person name="Guo B."/>
            <person name="Wei J."/>
            <person name="Xu J."/>
            <person name="St-Pierre B."/>
            <person name="Chen S."/>
            <person name="Sun C."/>
        </authorList>
    </citation>
    <scope>NUCLEOTIDE SEQUENCE [LARGE SCALE GENOMIC DNA]</scope>
</reference>